<evidence type="ECO:0000313" key="3">
    <source>
        <dbReference type="Proteomes" id="UP000028582"/>
    </source>
</evidence>
<dbReference type="AlphaFoldDB" id="A0A080Z0H5"/>
<gene>
    <name evidence="2" type="ORF">F444_21630</name>
</gene>
<reference evidence="2 3" key="1">
    <citation type="submission" date="2013-11" db="EMBL/GenBank/DDBJ databases">
        <title>The Genome Sequence of Phytophthora parasitica P1976.</title>
        <authorList>
            <consortium name="The Broad Institute Genomics Platform"/>
            <person name="Russ C."/>
            <person name="Tyler B."/>
            <person name="Panabieres F."/>
            <person name="Shan W."/>
            <person name="Tripathy S."/>
            <person name="Grunwald N."/>
            <person name="Machado M."/>
            <person name="Johnson C.S."/>
            <person name="Walker B."/>
            <person name="Young S."/>
            <person name="Zeng Q."/>
            <person name="Gargeya S."/>
            <person name="Fitzgerald M."/>
            <person name="Haas B."/>
            <person name="Abouelleil A."/>
            <person name="Allen A.W."/>
            <person name="Alvarado L."/>
            <person name="Arachchi H.M."/>
            <person name="Berlin A.M."/>
            <person name="Chapman S.B."/>
            <person name="Gainer-Dewar J."/>
            <person name="Goldberg J."/>
            <person name="Griggs A."/>
            <person name="Gujja S."/>
            <person name="Hansen M."/>
            <person name="Howarth C."/>
            <person name="Imamovic A."/>
            <person name="Ireland A."/>
            <person name="Larimer J."/>
            <person name="McCowan C."/>
            <person name="Murphy C."/>
            <person name="Pearson M."/>
            <person name="Poon T.W."/>
            <person name="Priest M."/>
            <person name="Roberts A."/>
            <person name="Saif S."/>
            <person name="Shea T."/>
            <person name="Sisk P."/>
            <person name="Sykes S."/>
            <person name="Wortman J."/>
            <person name="Nusbaum C."/>
            <person name="Birren B."/>
        </authorList>
    </citation>
    <scope>NUCLEOTIDE SEQUENCE [LARGE SCALE GENOMIC DNA]</scope>
    <source>
        <strain evidence="2 3">P1976</strain>
    </source>
</reference>
<accession>A0A080Z0H5</accession>
<evidence type="ECO:0000256" key="1">
    <source>
        <dbReference type="SAM" id="MobiDB-lite"/>
    </source>
</evidence>
<comment type="caution">
    <text evidence="2">The sequence shown here is derived from an EMBL/GenBank/DDBJ whole genome shotgun (WGS) entry which is preliminary data.</text>
</comment>
<sequence length="51" mass="5717">MSSQKKKRKESPLEEADSDLDLFDEDSDVEPTQVALSTQATDTLVNYSIQI</sequence>
<feature type="region of interest" description="Disordered" evidence="1">
    <location>
        <begin position="1"/>
        <end position="25"/>
    </location>
</feature>
<dbReference type="EMBL" id="ANJA01003994">
    <property type="protein sequence ID" value="ETO60136.1"/>
    <property type="molecule type" value="Genomic_DNA"/>
</dbReference>
<protein>
    <submittedName>
        <fullName evidence="2">Uncharacterized protein</fullName>
    </submittedName>
</protein>
<evidence type="ECO:0000313" key="2">
    <source>
        <dbReference type="EMBL" id="ETO60136.1"/>
    </source>
</evidence>
<organism evidence="2 3">
    <name type="scientific">Phytophthora nicotianae P1976</name>
    <dbReference type="NCBI Taxonomy" id="1317066"/>
    <lineage>
        <taxon>Eukaryota</taxon>
        <taxon>Sar</taxon>
        <taxon>Stramenopiles</taxon>
        <taxon>Oomycota</taxon>
        <taxon>Peronosporomycetes</taxon>
        <taxon>Peronosporales</taxon>
        <taxon>Peronosporaceae</taxon>
        <taxon>Phytophthora</taxon>
    </lineage>
</organism>
<proteinExistence type="predicted"/>
<name>A0A080Z0H5_PHYNI</name>
<dbReference type="Proteomes" id="UP000028582">
    <property type="component" value="Unassembled WGS sequence"/>
</dbReference>
<feature type="compositionally biased region" description="Acidic residues" evidence="1">
    <location>
        <begin position="13"/>
        <end position="25"/>
    </location>
</feature>